<comment type="caution">
    <text evidence="2">The sequence shown here is derived from an EMBL/GenBank/DDBJ whole genome shotgun (WGS) entry which is preliminary data.</text>
</comment>
<feature type="transmembrane region" description="Helical" evidence="1">
    <location>
        <begin position="7"/>
        <end position="25"/>
    </location>
</feature>
<reference evidence="2" key="2">
    <citation type="journal article" date="2021" name="PeerJ">
        <title>Extensive microbial diversity within the chicken gut microbiome revealed by metagenomics and culture.</title>
        <authorList>
            <person name="Gilroy R."/>
            <person name="Ravi A."/>
            <person name="Getino M."/>
            <person name="Pursley I."/>
            <person name="Horton D.L."/>
            <person name="Alikhan N.F."/>
            <person name="Baker D."/>
            <person name="Gharbi K."/>
            <person name="Hall N."/>
            <person name="Watson M."/>
            <person name="Adriaenssens E.M."/>
            <person name="Foster-Nyarko E."/>
            <person name="Jarju S."/>
            <person name="Secka A."/>
            <person name="Antonio M."/>
            <person name="Oren A."/>
            <person name="Chaudhuri R.R."/>
            <person name="La Ragione R."/>
            <person name="Hildebrand F."/>
            <person name="Pallen M.J."/>
        </authorList>
    </citation>
    <scope>NUCLEOTIDE SEQUENCE</scope>
    <source>
        <strain evidence="2">G3-8215</strain>
    </source>
</reference>
<keyword evidence="1" id="KW-0472">Membrane</keyword>
<dbReference type="AlphaFoldDB" id="A0A940IGW6"/>
<protein>
    <submittedName>
        <fullName evidence="2">Uncharacterized protein</fullName>
    </submittedName>
</protein>
<name>A0A940IGW6_9BACT</name>
<keyword evidence="1" id="KW-1133">Transmembrane helix</keyword>
<accession>A0A940IGW6</accession>
<evidence type="ECO:0000256" key="1">
    <source>
        <dbReference type="SAM" id="Phobius"/>
    </source>
</evidence>
<evidence type="ECO:0000313" key="3">
    <source>
        <dbReference type="Proteomes" id="UP000725002"/>
    </source>
</evidence>
<organism evidence="2 3">
    <name type="scientific">Candidatus Cryptobacteroides avicola</name>
    <dbReference type="NCBI Taxonomy" id="2840757"/>
    <lineage>
        <taxon>Bacteria</taxon>
        <taxon>Pseudomonadati</taxon>
        <taxon>Bacteroidota</taxon>
        <taxon>Bacteroidia</taxon>
        <taxon>Bacteroidales</taxon>
        <taxon>Candidatus Cryptobacteroides</taxon>
    </lineage>
</organism>
<reference evidence="2" key="1">
    <citation type="submission" date="2020-10" db="EMBL/GenBank/DDBJ databases">
        <authorList>
            <person name="Gilroy R."/>
        </authorList>
    </citation>
    <scope>NUCLEOTIDE SEQUENCE</scope>
    <source>
        <strain evidence="2">G3-8215</strain>
    </source>
</reference>
<sequence>MNILKKLCTYLVLPLLIIWLAYLVVDSVMAPMRFTKAQSEREAVGIQRLKDIRDLQVAFKSEYGHFSPTFDSLKLFYNTGNIKVVMQIGSKDDSVAVANTNALKRRNPRIKPEDMLALYEKGEKLVFSIENDIPVKDTLFHSRSGFSIDSLAFIPFSGDSIIMRSDIKKVSGVNVPLFEACMPYRSLLKGLDNQLRINLDADMRDRGRYEGLQVGSITAPNNNAGNWE</sequence>
<keyword evidence="1" id="KW-0812">Transmembrane</keyword>
<evidence type="ECO:0000313" key="2">
    <source>
        <dbReference type="EMBL" id="MBO8482842.1"/>
    </source>
</evidence>
<dbReference type="Proteomes" id="UP000725002">
    <property type="component" value="Unassembled WGS sequence"/>
</dbReference>
<gene>
    <name evidence="2" type="ORF">IAB75_01805</name>
</gene>
<proteinExistence type="predicted"/>
<dbReference type="EMBL" id="JADILV010000012">
    <property type="protein sequence ID" value="MBO8482842.1"/>
    <property type="molecule type" value="Genomic_DNA"/>
</dbReference>